<organism evidence="6 7">
    <name type="scientific">Dichanthelium oligosanthes</name>
    <dbReference type="NCBI Taxonomy" id="888268"/>
    <lineage>
        <taxon>Eukaryota</taxon>
        <taxon>Viridiplantae</taxon>
        <taxon>Streptophyta</taxon>
        <taxon>Embryophyta</taxon>
        <taxon>Tracheophyta</taxon>
        <taxon>Spermatophyta</taxon>
        <taxon>Magnoliopsida</taxon>
        <taxon>Liliopsida</taxon>
        <taxon>Poales</taxon>
        <taxon>Poaceae</taxon>
        <taxon>PACMAD clade</taxon>
        <taxon>Panicoideae</taxon>
        <taxon>Panicodae</taxon>
        <taxon>Paniceae</taxon>
        <taxon>Dichantheliinae</taxon>
        <taxon>Dichanthelium</taxon>
    </lineage>
</organism>
<dbReference type="SUPFAM" id="SSF47699">
    <property type="entry name" value="Bifunctional inhibitor/lipid-transfer protein/seed storage 2S albumin"/>
    <property type="match status" value="1"/>
</dbReference>
<dbReference type="Proteomes" id="UP000095767">
    <property type="component" value="Unassembled WGS sequence"/>
</dbReference>
<dbReference type="InterPro" id="IPR016140">
    <property type="entry name" value="Bifunc_inhib/LTP/seed_store"/>
</dbReference>
<dbReference type="Pfam" id="PF00234">
    <property type="entry name" value="Tryp_alpha_amyl"/>
    <property type="match status" value="1"/>
</dbReference>
<dbReference type="GO" id="GO:0008289">
    <property type="term" value="F:lipid binding"/>
    <property type="evidence" value="ECO:0007669"/>
    <property type="project" value="UniProtKB-KW"/>
</dbReference>
<dbReference type="CDD" id="cd01959">
    <property type="entry name" value="nsLTP2"/>
    <property type="match status" value="1"/>
</dbReference>
<keyword evidence="7" id="KW-1185">Reference proteome</keyword>
<keyword evidence="2" id="KW-0813">Transport</keyword>
<gene>
    <name evidence="6" type="ORF">BAE44_0005069</name>
</gene>
<dbReference type="STRING" id="888268.A0A1E5W950"/>
<name>A0A1E5W950_9POAL</name>
<feature type="signal peptide" evidence="4">
    <location>
        <begin position="1"/>
        <end position="27"/>
    </location>
</feature>
<dbReference type="GO" id="GO:0006869">
    <property type="term" value="P:lipid transport"/>
    <property type="evidence" value="ECO:0007669"/>
    <property type="project" value="InterPro"/>
</dbReference>
<dbReference type="Gene3D" id="1.10.110.10">
    <property type="entry name" value="Plant lipid-transfer and hydrophobic proteins"/>
    <property type="match status" value="1"/>
</dbReference>
<dbReference type="SMART" id="SM00499">
    <property type="entry name" value="AAI"/>
    <property type="match status" value="1"/>
</dbReference>
<evidence type="ECO:0000313" key="7">
    <source>
        <dbReference type="Proteomes" id="UP000095767"/>
    </source>
</evidence>
<dbReference type="PANTHER" id="PTHR33214:SF34">
    <property type="entry name" value="NON-SPECIFIC LIPID-TRANSFER PROTEIN 2"/>
    <property type="match status" value="1"/>
</dbReference>
<evidence type="ECO:0000256" key="2">
    <source>
        <dbReference type="ARBA" id="ARBA00022448"/>
    </source>
</evidence>
<evidence type="ECO:0000313" key="6">
    <source>
        <dbReference type="EMBL" id="OEL33912.1"/>
    </source>
</evidence>
<proteinExistence type="inferred from homology"/>
<evidence type="ECO:0000259" key="5">
    <source>
        <dbReference type="SMART" id="SM00499"/>
    </source>
</evidence>
<keyword evidence="3" id="KW-0446">Lipid-binding</keyword>
<evidence type="ECO:0000256" key="1">
    <source>
        <dbReference type="ARBA" id="ARBA00009707"/>
    </source>
</evidence>
<evidence type="ECO:0000256" key="3">
    <source>
        <dbReference type="ARBA" id="ARBA00023121"/>
    </source>
</evidence>
<keyword evidence="4" id="KW-0732">Signal</keyword>
<dbReference type="InterPro" id="IPR033872">
    <property type="entry name" value="nsLTP2"/>
</dbReference>
<comment type="caution">
    <text evidence="6">The sequence shown here is derived from an EMBL/GenBank/DDBJ whole genome shotgun (WGS) entry which is preliminary data.</text>
</comment>
<dbReference type="AlphaFoldDB" id="A0A1E5W950"/>
<protein>
    <recommendedName>
        <fullName evidence="5">Bifunctional inhibitor/plant lipid transfer protein/seed storage helical domain-containing protein</fullName>
    </recommendedName>
</protein>
<accession>A0A1E5W950</accession>
<feature type="chain" id="PRO_5009189022" description="Bifunctional inhibitor/plant lipid transfer protein/seed storage helical domain-containing protein" evidence="4">
    <location>
        <begin position="28"/>
        <end position="95"/>
    </location>
</feature>
<dbReference type="InterPro" id="IPR036312">
    <property type="entry name" value="Bifun_inhib/LTP/seed_sf"/>
</dbReference>
<evidence type="ECO:0000256" key="4">
    <source>
        <dbReference type="SAM" id="SignalP"/>
    </source>
</evidence>
<reference evidence="6 7" key="1">
    <citation type="submission" date="2016-09" db="EMBL/GenBank/DDBJ databases">
        <title>The draft genome of Dichanthelium oligosanthes: A C3 panicoid grass species.</title>
        <authorList>
            <person name="Studer A.J."/>
            <person name="Schnable J.C."/>
            <person name="Brutnell T.P."/>
        </authorList>
    </citation>
    <scope>NUCLEOTIDE SEQUENCE [LARGE SCALE GENOMIC DNA]</scope>
    <source>
        <strain evidence="7">cv. Kellogg 1175</strain>
        <tissue evidence="6">Leaf</tissue>
    </source>
</reference>
<sequence length="95" mass="9593">MKQQQLVAVAMAVLVLVLAGVVGGASAASCDVSQLAPCAPALSSGAAPTSACCSSLKAQRSCFCQYAKNPAYARYINSPNAKKIIASCGLTVPRC</sequence>
<dbReference type="OrthoDB" id="665742at2759"/>
<dbReference type="PROSITE" id="PS51257">
    <property type="entry name" value="PROKAR_LIPOPROTEIN"/>
    <property type="match status" value="1"/>
</dbReference>
<dbReference type="EMBL" id="LWDX02017170">
    <property type="protein sequence ID" value="OEL33912.1"/>
    <property type="molecule type" value="Genomic_DNA"/>
</dbReference>
<feature type="domain" description="Bifunctional inhibitor/plant lipid transfer protein/seed storage helical" evidence="5">
    <location>
        <begin position="30"/>
        <end position="95"/>
    </location>
</feature>
<dbReference type="PANTHER" id="PTHR33214">
    <property type="entry name" value="BIFUNCTIONAL INHIBITOR/LIPID-TRANSFER PROTEIN/SEED STORAGE 2S ALBUMIN SUPERFAMILY PROTEIN"/>
    <property type="match status" value="1"/>
</dbReference>
<comment type="similarity">
    <text evidence="1">Belongs to the plant LTP family. B11E subfamily.</text>
</comment>